<evidence type="ECO:0000256" key="1">
    <source>
        <dbReference type="SAM" id="MobiDB-lite"/>
    </source>
</evidence>
<proteinExistence type="evidence at transcript level"/>
<feature type="region of interest" description="Disordered" evidence="1">
    <location>
        <begin position="234"/>
        <end position="273"/>
    </location>
</feature>
<sequence>MVQLTTTTAAVAAAAILAVPAIAGPIHGSYLQSRSTESNDALEARMIKAMIDLATHGPARSMITKPGKDQLKEAAKGHSVHQPYQKTLSQKVYEQTHNNNNNNGGSSSGTKQGKRDLELELQERYFDDDVLESRMFKAVVDLATHGPARSMITKPGKDQLKEAAKGDSVRQTHQKTLSQKVYEETHNKGGSSGGGGSKQGKRDLEELQARMFKAVIDAAAHGPARSVITKPIKEQAKDAAKGNSVQQPHQKTLSQKVYEQTNKGGSSSKQGKRDLEELQRRMFKAVIDAAAHGPARSVITKPIKEQAKDAAKGNSVQQPHQKTLSQKVYEQTNNKGGSSKQGKRDLEELEARMFKAVIDAAAHGPARSVITKPIKEQAKDAAKGNSVQQPHQKTLSQKVYEQTNNKGGSSKQGKRDLDELEARWIYEDLDELD</sequence>
<feature type="region of interest" description="Disordered" evidence="1">
    <location>
        <begin position="375"/>
        <end position="420"/>
    </location>
</feature>
<dbReference type="AlphaFoldDB" id="P87067"/>
<dbReference type="EMBL" id="AF184242">
    <property type="protein sequence ID" value="AAF01763.1"/>
    <property type="molecule type" value="Genomic_DNA"/>
</dbReference>
<reference evidence="2" key="2">
    <citation type="submission" date="1999-09" db="EMBL/GenBank/DDBJ databases">
        <authorList>
            <person name="Kim S.J."/>
            <person name="Hiremath S.T."/>
            <person name="Podila G.K."/>
        </authorList>
    </citation>
    <scope>NUCLEOTIDE SEQUENCE</scope>
    <source>
        <strain evidence="2">DR170</strain>
    </source>
</reference>
<evidence type="ECO:0000313" key="2">
    <source>
        <dbReference type="EMBL" id="AAB53649.2"/>
    </source>
</evidence>
<feature type="compositionally biased region" description="Polar residues" evidence="1">
    <location>
        <begin position="385"/>
        <end position="411"/>
    </location>
</feature>
<name>P87067_LACBI</name>
<protein>
    <submittedName>
        <fullName evidence="3">Symbiosis-related protein</fullName>
    </submittedName>
    <submittedName>
        <fullName evidence="2">Symbiosis-related transcription factor</fullName>
    </submittedName>
</protein>
<feature type="compositionally biased region" description="Polar residues" evidence="1">
    <location>
        <begin position="243"/>
        <end position="269"/>
    </location>
</feature>
<reference evidence="3" key="1">
    <citation type="journal article" date="1998" name="Gene">
        <title>Cloning and characterization of a symbiosis-related gene from an ectomycorrhizal fungus Laccaria bicolor.</title>
        <authorList>
            <person name="Kim S.J."/>
            <person name="Zheng J."/>
            <person name="Hiremath S.T."/>
            <person name="Podila G.K."/>
        </authorList>
    </citation>
    <scope>NUCLEOTIDE SEQUENCE</scope>
</reference>
<evidence type="ECO:0000313" key="3">
    <source>
        <dbReference type="EMBL" id="AAF01763.1"/>
    </source>
</evidence>
<feature type="region of interest" description="Disordered" evidence="1">
    <location>
        <begin position="148"/>
        <end position="176"/>
    </location>
</feature>
<dbReference type="EMBL" id="U93505">
    <property type="protein sequence ID" value="AAB53649.2"/>
    <property type="molecule type" value="mRNA"/>
</dbReference>
<organism evidence="2">
    <name type="scientific">Laccaria bicolor</name>
    <name type="common">Bicoloured deceiver</name>
    <name type="synonym">Laccaria laccata var. bicolor</name>
    <dbReference type="NCBI Taxonomy" id="29883"/>
    <lineage>
        <taxon>Eukaryota</taxon>
        <taxon>Fungi</taxon>
        <taxon>Dikarya</taxon>
        <taxon>Basidiomycota</taxon>
        <taxon>Agaricomycotina</taxon>
        <taxon>Agaricomycetes</taxon>
        <taxon>Agaricomycetidae</taxon>
        <taxon>Agaricales</taxon>
        <taxon>Agaricineae</taxon>
        <taxon>Hydnangiaceae</taxon>
        <taxon>Laccaria</taxon>
    </lineage>
</organism>
<reference evidence="3" key="3">
    <citation type="submission" date="1999-09" db="EMBL/GenBank/DDBJ databases">
        <authorList>
            <person name="Hiremath S.T."/>
        </authorList>
    </citation>
    <scope>NUCLEOTIDE SEQUENCE</scope>
</reference>
<accession>P87067</accession>
<feature type="compositionally biased region" description="Basic and acidic residues" evidence="1">
    <location>
        <begin position="155"/>
        <end position="170"/>
    </location>
</feature>